<gene>
    <name evidence="1" type="ORF">THAOC_21436</name>
</gene>
<protein>
    <submittedName>
        <fullName evidence="1">Uncharacterized protein</fullName>
    </submittedName>
</protein>
<dbReference type="Proteomes" id="UP000266841">
    <property type="component" value="Unassembled WGS sequence"/>
</dbReference>
<proteinExistence type="predicted"/>
<organism evidence="1 2">
    <name type="scientific">Thalassiosira oceanica</name>
    <name type="common">Marine diatom</name>
    <dbReference type="NCBI Taxonomy" id="159749"/>
    <lineage>
        <taxon>Eukaryota</taxon>
        <taxon>Sar</taxon>
        <taxon>Stramenopiles</taxon>
        <taxon>Ochrophyta</taxon>
        <taxon>Bacillariophyta</taxon>
        <taxon>Coscinodiscophyceae</taxon>
        <taxon>Thalassiosirophycidae</taxon>
        <taxon>Thalassiosirales</taxon>
        <taxon>Thalassiosiraceae</taxon>
        <taxon>Thalassiosira</taxon>
    </lineage>
</organism>
<keyword evidence="2" id="KW-1185">Reference proteome</keyword>
<evidence type="ECO:0000313" key="2">
    <source>
        <dbReference type="Proteomes" id="UP000266841"/>
    </source>
</evidence>
<dbReference type="AlphaFoldDB" id="K0RZE3"/>
<dbReference type="EMBL" id="AGNL01025219">
    <property type="protein sequence ID" value="EJK58435.1"/>
    <property type="molecule type" value="Genomic_DNA"/>
</dbReference>
<comment type="caution">
    <text evidence="1">The sequence shown here is derived from an EMBL/GenBank/DDBJ whole genome shotgun (WGS) entry which is preliminary data.</text>
</comment>
<reference evidence="1 2" key="1">
    <citation type="journal article" date="2012" name="Genome Biol.">
        <title>Genome and low-iron response of an oceanic diatom adapted to chronic iron limitation.</title>
        <authorList>
            <person name="Lommer M."/>
            <person name="Specht M."/>
            <person name="Roy A.S."/>
            <person name="Kraemer L."/>
            <person name="Andreson R."/>
            <person name="Gutowska M.A."/>
            <person name="Wolf J."/>
            <person name="Bergner S.V."/>
            <person name="Schilhabel M.B."/>
            <person name="Klostermeier U.C."/>
            <person name="Beiko R.G."/>
            <person name="Rosenstiel P."/>
            <person name="Hippler M."/>
            <person name="Laroche J."/>
        </authorList>
    </citation>
    <scope>NUCLEOTIDE SEQUENCE [LARGE SCALE GENOMIC DNA]</scope>
    <source>
        <strain evidence="1 2">CCMP1005</strain>
    </source>
</reference>
<name>K0RZE3_THAOC</name>
<accession>K0RZE3</accession>
<evidence type="ECO:0000313" key="1">
    <source>
        <dbReference type="EMBL" id="EJK58435.1"/>
    </source>
</evidence>
<sequence length="69" mass="7954">MTTGRINQWEEAATRTQKATLKYLGLRGHCFQGLVWVPPLIVRKASIELGCLFKQWRQISTRGVRLRAN</sequence>